<gene>
    <name evidence="2" type="primary">cydX</name>
    <name evidence="2" type="ORF">O970_01070</name>
</gene>
<evidence type="ECO:0000256" key="1">
    <source>
        <dbReference type="SAM" id="Phobius"/>
    </source>
</evidence>
<keyword evidence="1" id="KW-1133">Transmembrane helix</keyword>
<keyword evidence="1" id="KW-0472">Membrane</keyword>
<dbReference type="Proteomes" id="UP000506160">
    <property type="component" value="Unassembled WGS sequence"/>
</dbReference>
<dbReference type="Pfam" id="PF08173">
    <property type="entry name" value="YbgT_YccB"/>
    <property type="match status" value="1"/>
</dbReference>
<evidence type="ECO:0000313" key="2">
    <source>
        <dbReference type="EMBL" id="TEA28044.1"/>
    </source>
</evidence>
<sequence>MWYLLWFVGVLLACSLAVLTGLWIDKKSDDKPSQ</sequence>
<dbReference type="AlphaFoldDB" id="A0AB94IEV6"/>
<keyword evidence="1" id="KW-0812">Transmembrane</keyword>
<organism evidence="2 3">
    <name type="scientific">Candidatus Schmidhempelia bombi str. Bimp</name>
    <dbReference type="NCBI Taxonomy" id="1387197"/>
    <lineage>
        <taxon>Bacteria</taxon>
        <taxon>Pseudomonadati</taxon>
        <taxon>Pseudomonadota</taxon>
        <taxon>Gammaproteobacteria</taxon>
        <taxon>Orbales</taxon>
        <taxon>Orbaceae</taxon>
        <taxon>Candidatus Schmidhempelia</taxon>
    </lineage>
</organism>
<feature type="transmembrane region" description="Helical" evidence="1">
    <location>
        <begin position="6"/>
        <end position="24"/>
    </location>
</feature>
<evidence type="ECO:0000313" key="3">
    <source>
        <dbReference type="Proteomes" id="UP000506160"/>
    </source>
</evidence>
<dbReference type="RefSeq" id="WP_081685223.1">
    <property type="nucleotide sequence ID" value="NZ_AWGA01000011.1"/>
</dbReference>
<name>A0AB94IEV6_9GAMM</name>
<dbReference type="EMBL" id="AWGA01000011">
    <property type="protein sequence ID" value="TEA28044.1"/>
    <property type="molecule type" value="Genomic_DNA"/>
</dbReference>
<comment type="caution">
    <text evidence="2">The sequence shown here is derived from an EMBL/GenBank/DDBJ whole genome shotgun (WGS) entry which is preliminary data.</text>
</comment>
<keyword evidence="3" id="KW-1185">Reference proteome</keyword>
<proteinExistence type="predicted"/>
<dbReference type="InterPro" id="IPR011724">
    <property type="entry name" value="Cyd_oper_YbgT"/>
</dbReference>
<reference evidence="2 3" key="1">
    <citation type="journal article" date="2014" name="Appl. Environ. Microbiol.">
        <title>Genomic features of a bumble bee symbiont reflect its host environment.</title>
        <authorList>
            <person name="Martinson V.G."/>
            <person name="Magoc T."/>
            <person name="Koch H."/>
            <person name="Salzberg S.L."/>
            <person name="Moran N.A."/>
        </authorList>
    </citation>
    <scope>NUCLEOTIDE SEQUENCE [LARGE SCALE GENOMIC DNA]</scope>
    <source>
        <strain evidence="2 3">Bimp</strain>
    </source>
</reference>
<dbReference type="InterPro" id="IPR012994">
    <property type="entry name" value="YbgT_YccB"/>
</dbReference>
<accession>A0AB94IEV6</accession>
<dbReference type="NCBIfam" id="TIGR02106">
    <property type="entry name" value="cyd_oper_ybgT"/>
    <property type="match status" value="1"/>
</dbReference>
<protein>
    <submittedName>
        <fullName evidence="2">Cytochrome bd-I oxidase subunit CydX</fullName>
    </submittedName>
</protein>